<organism evidence="2 3">
    <name type="scientific">Dothistroma septosporum (strain NZE10 / CBS 128990)</name>
    <name type="common">Red band needle blight fungus</name>
    <name type="synonym">Mycosphaerella pini</name>
    <dbReference type="NCBI Taxonomy" id="675120"/>
    <lineage>
        <taxon>Eukaryota</taxon>
        <taxon>Fungi</taxon>
        <taxon>Dikarya</taxon>
        <taxon>Ascomycota</taxon>
        <taxon>Pezizomycotina</taxon>
        <taxon>Dothideomycetes</taxon>
        <taxon>Dothideomycetidae</taxon>
        <taxon>Mycosphaerellales</taxon>
        <taxon>Mycosphaerellaceae</taxon>
        <taxon>Dothistroma</taxon>
    </lineage>
</organism>
<reference evidence="3" key="1">
    <citation type="journal article" date="2012" name="PLoS Genet.">
        <title>The genomes of the fungal plant pathogens Cladosporium fulvum and Dothistroma septosporum reveal adaptation to different hosts and lifestyles but also signatures of common ancestry.</title>
        <authorList>
            <person name="de Wit P.J.G.M."/>
            <person name="van der Burgt A."/>
            <person name="Oekmen B."/>
            <person name="Stergiopoulos I."/>
            <person name="Abd-Elsalam K.A."/>
            <person name="Aerts A.L."/>
            <person name="Bahkali A.H."/>
            <person name="Beenen H.G."/>
            <person name="Chettri P."/>
            <person name="Cox M.P."/>
            <person name="Datema E."/>
            <person name="de Vries R.P."/>
            <person name="Dhillon B."/>
            <person name="Ganley A.R."/>
            <person name="Griffiths S.A."/>
            <person name="Guo Y."/>
            <person name="Hamelin R.C."/>
            <person name="Henrissat B."/>
            <person name="Kabir M.S."/>
            <person name="Jashni M.K."/>
            <person name="Kema G."/>
            <person name="Klaubauf S."/>
            <person name="Lapidus A."/>
            <person name="Levasseur A."/>
            <person name="Lindquist E."/>
            <person name="Mehrabi R."/>
            <person name="Ohm R.A."/>
            <person name="Owen T.J."/>
            <person name="Salamov A."/>
            <person name="Schwelm A."/>
            <person name="Schijlen E."/>
            <person name="Sun H."/>
            <person name="van den Burg H.A."/>
            <person name="van Ham R.C.H.J."/>
            <person name="Zhang S."/>
            <person name="Goodwin S.B."/>
            <person name="Grigoriev I.V."/>
            <person name="Collemare J."/>
            <person name="Bradshaw R.E."/>
        </authorList>
    </citation>
    <scope>NUCLEOTIDE SEQUENCE [LARGE SCALE GENOMIC DNA]</scope>
    <source>
        <strain evidence="3">NZE10 / CBS 128990</strain>
    </source>
</reference>
<reference evidence="2 3" key="2">
    <citation type="journal article" date="2012" name="PLoS Pathog.">
        <title>Diverse lifestyles and strategies of plant pathogenesis encoded in the genomes of eighteen Dothideomycetes fungi.</title>
        <authorList>
            <person name="Ohm R.A."/>
            <person name="Feau N."/>
            <person name="Henrissat B."/>
            <person name="Schoch C.L."/>
            <person name="Horwitz B.A."/>
            <person name="Barry K.W."/>
            <person name="Condon B.J."/>
            <person name="Copeland A.C."/>
            <person name="Dhillon B."/>
            <person name="Glaser F."/>
            <person name="Hesse C.N."/>
            <person name="Kosti I."/>
            <person name="LaButti K."/>
            <person name="Lindquist E.A."/>
            <person name="Lucas S."/>
            <person name="Salamov A.A."/>
            <person name="Bradshaw R.E."/>
            <person name="Ciuffetti L."/>
            <person name="Hamelin R.C."/>
            <person name="Kema G.H.J."/>
            <person name="Lawrence C."/>
            <person name="Scott J.A."/>
            <person name="Spatafora J.W."/>
            <person name="Turgeon B.G."/>
            <person name="de Wit P.J.G.M."/>
            <person name="Zhong S."/>
            <person name="Goodwin S.B."/>
            <person name="Grigoriev I.V."/>
        </authorList>
    </citation>
    <scope>NUCLEOTIDE SEQUENCE [LARGE SCALE GENOMIC DNA]</scope>
    <source>
        <strain evidence="3">NZE10 / CBS 128990</strain>
    </source>
</reference>
<evidence type="ECO:0000313" key="3">
    <source>
        <dbReference type="Proteomes" id="UP000016933"/>
    </source>
</evidence>
<keyword evidence="1" id="KW-0732">Signal</keyword>
<dbReference type="Proteomes" id="UP000016933">
    <property type="component" value="Unassembled WGS sequence"/>
</dbReference>
<dbReference type="AlphaFoldDB" id="N1PIM4"/>
<dbReference type="OMA" id="YINGAGC"/>
<accession>N1PIM4</accession>
<proteinExistence type="predicted"/>
<keyword evidence="3" id="KW-1185">Reference proteome</keyword>
<feature type="chain" id="PRO_5004109133" evidence="1">
    <location>
        <begin position="17"/>
        <end position="112"/>
    </location>
</feature>
<dbReference type="HOGENOM" id="CLU_2145802_0_0_1"/>
<evidence type="ECO:0000313" key="2">
    <source>
        <dbReference type="EMBL" id="EME41400.1"/>
    </source>
</evidence>
<protein>
    <submittedName>
        <fullName evidence="2">Uncharacterized protein</fullName>
    </submittedName>
</protein>
<name>N1PIM4_DOTSN</name>
<sequence>MQLLTVLLGAIAAAGAAPIDTNRTLVSDSVVPTNITIEGRSEAMCLNCTSCKAKQDGIALKYIVRVGAPFGNGQDCDSVKKILQASNLPDNEKFHCRADKGDMTHLDFDAWD</sequence>
<dbReference type="OrthoDB" id="3959840at2759"/>
<evidence type="ECO:0000256" key="1">
    <source>
        <dbReference type="SAM" id="SignalP"/>
    </source>
</evidence>
<gene>
    <name evidence="2" type="ORF">DOTSEDRAFT_36805</name>
</gene>
<dbReference type="EMBL" id="KB446542">
    <property type="protein sequence ID" value="EME41400.1"/>
    <property type="molecule type" value="Genomic_DNA"/>
</dbReference>
<feature type="signal peptide" evidence="1">
    <location>
        <begin position="1"/>
        <end position="16"/>
    </location>
</feature>